<dbReference type="eggNOG" id="COG0770">
    <property type="taxonomic scope" value="Bacteria"/>
</dbReference>
<dbReference type="InterPro" id="IPR036565">
    <property type="entry name" value="Mur-like_cat_sf"/>
</dbReference>
<comment type="similarity">
    <text evidence="2">Belongs to the MurCDEF family. MurT subfamily.</text>
</comment>
<keyword evidence="2" id="KW-0479">Metal-binding</keyword>
<feature type="binding site" evidence="2">
    <location>
        <position position="234"/>
    </location>
    <ligand>
        <name>Zn(2+)</name>
        <dbReference type="ChEBI" id="CHEBI:29105"/>
    </ligand>
</feature>
<evidence type="ECO:0000313" key="6">
    <source>
        <dbReference type="Proteomes" id="UP000000790"/>
    </source>
</evidence>
<keyword evidence="2" id="KW-0862">Zinc</keyword>
<comment type="pathway">
    <text evidence="1 2">Cell wall biogenesis; peptidoglycan biosynthesis.</text>
</comment>
<comment type="subunit">
    <text evidence="2">Forms a heterodimer with GatD.</text>
</comment>
<dbReference type="SUPFAM" id="SSF53623">
    <property type="entry name" value="MurD-like peptide ligases, catalytic domain"/>
    <property type="match status" value="1"/>
</dbReference>
<evidence type="ECO:0000259" key="3">
    <source>
        <dbReference type="Pfam" id="PF08245"/>
    </source>
</evidence>
<dbReference type="Proteomes" id="UP000000790">
    <property type="component" value="Chromosome"/>
</dbReference>
<dbReference type="AlphaFoldDB" id="A8YUI9"/>
<evidence type="ECO:0000256" key="1">
    <source>
        <dbReference type="ARBA" id="ARBA00004752"/>
    </source>
</evidence>
<sequence length="475" mass="53301">MNGKTSFSFLLYAKLKHSFKVRDYNMSFKSGIAKVAGKSSYWFLHNVLKGGTSFPGKFAMKIDPNVLNSLAQGYETVIVTGTNGKTMTTALIVEALKKKYGDVLTNPSGSNMQQGIVTAFLAHKHKRVKRKIAVLEVDEANVKMVTKLLHPSVFVLTNIFRDQMDRYGEIYTTYDKIVDGIKLAPDATIIANGDASIFSSVELPNKKIFYGFKLPNDKPENDFKAPVNTDGVLCPKCDHILHYHSRIYANLGDFFCPNCGYHRPDLTFTVNNILEQTPNSLKFQMGNKDYSINIGGTYNIYNALAAYSVARHFGLTEAEVAQAFAENKRIFGRQELIHYGNKDIDLILVKNPVGLDEVLHMLNTEKDDYSLVALLNANHADGIDTSWIWDADFEGLNKDKIKKILVGGQRWHDMGFRLEIAGFDPGTMSTNPDYDSLIEEIKKLPTKNVYILSTYTAMLALRRKMAEKKIIKAGM</sequence>
<dbReference type="PANTHER" id="PTHR23135:SF7">
    <property type="entry name" value="LIPID II ISOGLUTAMINYL SYNTHASE (GLUTAMINE-HYDROLYZING) SUBUNIT MURT"/>
    <property type="match status" value="1"/>
</dbReference>
<evidence type="ECO:0000259" key="4">
    <source>
        <dbReference type="Pfam" id="PF08353"/>
    </source>
</evidence>
<dbReference type="EC" id="6.3.5.13" evidence="2"/>
<keyword evidence="2" id="KW-0436">Ligase</keyword>
<dbReference type="GO" id="GO:0140282">
    <property type="term" value="F:carbon-nitrogen ligase activity on lipid II"/>
    <property type="evidence" value="ECO:0007669"/>
    <property type="project" value="UniProtKB-UniRule"/>
</dbReference>
<dbReference type="HOGENOM" id="CLU_041534_0_0_9"/>
<dbReference type="UniPathway" id="UPA00219"/>
<keyword evidence="2" id="KW-0133">Cell shape</keyword>
<evidence type="ECO:0000256" key="2">
    <source>
        <dbReference type="HAMAP-Rule" id="MF_02214"/>
    </source>
</evidence>
<dbReference type="GO" id="GO:0008360">
    <property type="term" value="P:regulation of cell shape"/>
    <property type="evidence" value="ECO:0007669"/>
    <property type="project" value="UniProtKB-KW"/>
</dbReference>
<keyword evidence="2" id="KW-0067">ATP-binding</keyword>
<keyword evidence="2" id="KW-0573">Peptidoglycan synthesis</keyword>
<feature type="binding site" evidence="2">
    <location>
        <position position="256"/>
    </location>
    <ligand>
        <name>Zn(2+)</name>
        <dbReference type="ChEBI" id="CHEBI:29105"/>
    </ligand>
</feature>
<dbReference type="Pfam" id="PF08245">
    <property type="entry name" value="Mur_ligase_M"/>
    <property type="match status" value="1"/>
</dbReference>
<dbReference type="GO" id="GO:0005524">
    <property type="term" value="F:ATP binding"/>
    <property type="evidence" value="ECO:0007669"/>
    <property type="project" value="UniProtKB-UniRule"/>
</dbReference>
<feature type="active site" evidence="2">
    <location>
        <position position="384"/>
    </location>
</feature>
<dbReference type="Gene3D" id="3.40.1190.10">
    <property type="entry name" value="Mur-like, catalytic domain"/>
    <property type="match status" value="1"/>
</dbReference>
<dbReference type="PANTHER" id="PTHR23135">
    <property type="entry name" value="MUR LIGASE FAMILY MEMBER"/>
    <property type="match status" value="1"/>
</dbReference>
<dbReference type="GO" id="GO:0016881">
    <property type="term" value="F:acid-amino acid ligase activity"/>
    <property type="evidence" value="ECO:0007669"/>
    <property type="project" value="InterPro"/>
</dbReference>
<organism evidence="5 6">
    <name type="scientific">Lactobacillus helveticus (strain DPC 4571)</name>
    <dbReference type="NCBI Taxonomy" id="405566"/>
    <lineage>
        <taxon>Bacteria</taxon>
        <taxon>Bacillati</taxon>
        <taxon>Bacillota</taxon>
        <taxon>Bacilli</taxon>
        <taxon>Lactobacillales</taxon>
        <taxon>Lactobacillaceae</taxon>
        <taxon>Lactobacillus</taxon>
    </lineage>
</organism>
<dbReference type="HAMAP" id="MF_02214">
    <property type="entry name" value="Lipid_II_synth_MurT"/>
    <property type="match status" value="1"/>
</dbReference>
<dbReference type="GO" id="GO:0009252">
    <property type="term" value="P:peptidoglycan biosynthetic process"/>
    <property type="evidence" value="ECO:0007669"/>
    <property type="project" value="UniProtKB-UniRule"/>
</dbReference>
<dbReference type="EMBL" id="CP000517">
    <property type="protein sequence ID" value="ABX26927.1"/>
    <property type="molecule type" value="Genomic_DNA"/>
</dbReference>
<dbReference type="GO" id="GO:0071555">
    <property type="term" value="P:cell wall organization"/>
    <property type="evidence" value="ECO:0007669"/>
    <property type="project" value="UniProtKB-KW"/>
</dbReference>
<reference evidence="5 6" key="1">
    <citation type="journal article" date="2008" name="J. Bacteriol.">
        <title>Genome sequence of Lactobacillus helveticus: an organism distinguished by selective gene loss and IS element expansion.</title>
        <authorList>
            <person name="Callanan M."/>
            <person name="Kaleta P."/>
            <person name="O'Callaghan J."/>
            <person name="O'Sullivan O."/>
            <person name="Jordan K."/>
            <person name="McAuliffe O."/>
            <person name="Sangrador-Vegas A."/>
            <person name="Slattery L."/>
            <person name="Fitzgerald G.F."/>
            <person name="Beresford T."/>
            <person name="Ross R.P."/>
        </authorList>
    </citation>
    <scope>NUCLEOTIDE SEQUENCE [LARGE SCALE GENOMIC DNA]</scope>
    <source>
        <strain evidence="5 6">DPC 4571</strain>
    </source>
</reference>
<accession>A8YUI9</accession>
<dbReference type="Pfam" id="PF08353">
    <property type="entry name" value="MurT_C"/>
    <property type="match status" value="1"/>
</dbReference>
<protein>
    <recommendedName>
        <fullName evidence="2">Lipid II isoglutaminyl synthase (glutamine-hydrolyzing) subunit MurT</fullName>
        <ecNumber evidence="2">6.3.5.13</ecNumber>
    </recommendedName>
</protein>
<feature type="domain" description="Lipid II isoglutaminyl synthase (glutamine-hydrolyzing) subunit MurT C-terminal" evidence="4">
    <location>
        <begin position="348"/>
        <end position="458"/>
    </location>
</feature>
<gene>
    <name evidence="2" type="primary">murT</name>
    <name evidence="5" type="ordered locus">lhv_0800</name>
</gene>
<comment type="function">
    <text evidence="2">The lipid II isoglutaminyl synthase complex catalyzes the formation of alpha-D-isoglutamine in the cell wall lipid II stem peptide. The MurT subunit catalyzes the ATP-dependent amidation of D-glutamate residue of lipid II, converting it to an isoglutamine residue.</text>
</comment>
<dbReference type="InterPro" id="IPR043703">
    <property type="entry name" value="Lipid_II_synth_MurT"/>
</dbReference>
<evidence type="ECO:0000313" key="5">
    <source>
        <dbReference type="EMBL" id="ABX26927.1"/>
    </source>
</evidence>
<comment type="catalytic activity">
    <reaction evidence="2">
        <text>beta-D-GlcNAc-(1-&gt;4)-Mur2Ac(oyl-L-Ala-gamma-D-O-P-Glu-L-Lys-D-Ala-D-Ala)-di-trans,octa-cis-undecaprenyl diphosphate + NH4(+) = beta-D-GlcNAc-(1-&gt;4)-Mur2Ac(oyl-L-Ala-D-isoglutaminyl-L-Lys-D-Ala-D-Ala)-di-trans,octa-cis-undecaprenyl diphosphate + phosphate + H(+)</text>
        <dbReference type="Rhea" id="RHEA:57932"/>
        <dbReference type="ChEBI" id="CHEBI:15378"/>
        <dbReference type="ChEBI" id="CHEBI:28938"/>
        <dbReference type="ChEBI" id="CHEBI:43474"/>
        <dbReference type="ChEBI" id="CHEBI:62233"/>
        <dbReference type="ChEBI" id="CHEBI:143132"/>
    </reaction>
</comment>
<dbReference type="InterPro" id="IPR013221">
    <property type="entry name" value="Mur_ligase_cen"/>
</dbReference>
<dbReference type="InterPro" id="IPR013564">
    <property type="entry name" value="MurT_C"/>
</dbReference>
<proteinExistence type="inferred from homology"/>
<feature type="binding site" evidence="2">
    <location>
        <position position="237"/>
    </location>
    <ligand>
        <name>Zn(2+)</name>
        <dbReference type="ChEBI" id="CHEBI:29105"/>
    </ligand>
</feature>
<feature type="domain" description="Mur ligase central" evidence="3">
    <location>
        <begin position="79"/>
        <end position="216"/>
    </location>
</feature>
<comment type="catalytic activity">
    <reaction evidence="2">
        <text>beta-D-GlcNAc-(1-&gt;4)-Mur2Ac(oyl-L-Ala-gamma-D-Glu-L-Lys-D-Ala-D-Ala)-di-trans,octa-cis-undecaprenyl diphosphate + ATP = beta-D-GlcNAc-(1-&gt;4)-Mur2Ac(oyl-L-Ala-gamma-D-O-P-Glu-L-Lys-D-Ala-D-Ala)-di-trans,octa-cis-undecaprenyl diphosphate + ADP</text>
        <dbReference type="Rhea" id="RHEA:59488"/>
        <dbReference type="ChEBI" id="CHEBI:30616"/>
        <dbReference type="ChEBI" id="CHEBI:60033"/>
        <dbReference type="ChEBI" id="CHEBI:143132"/>
        <dbReference type="ChEBI" id="CHEBI:456216"/>
    </reaction>
</comment>
<keyword evidence="2" id="KW-0961">Cell wall biogenesis/degradation</keyword>
<dbReference type="KEGG" id="lhe:lhv_0800"/>
<comment type="catalytic activity">
    <reaction evidence="2">
        <text>beta-D-GlcNAc-(1-&gt;4)-Mur2Ac(oyl-L-Ala-gamma-D-Glu-L-Lys-D-Ala-D-Ala)-di-trans,octa-cis-undecaprenyl diphosphate + L-glutamine + ATP + H2O = beta-D-GlcNAc-(1-&gt;4)-Mur2Ac(oyl-L-Ala-D-isoglutaminyl-L-Lys-D-Ala-D-Ala)-di-trans,octa-cis-undecaprenyl diphosphate + L-glutamate + ADP + phosphate + H(+)</text>
        <dbReference type="Rhea" id="RHEA:57928"/>
        <dbReference type="ChEBI" id="CHEBI:15377"/>
        <dbReference type="ChEBI" id="CHEBI:15378"/>
        <dbReference type="ChEBI" id="CHEBI:29985"/>
        <dbReference type="ChEBI" id="CHEBI:30616"/>
        <dbReference type="ChEBI" id="CHEBI:43474"/>
        <dbReference type="ChEBI" id="CHEBI:58359"/>
        <dbReference type="ChEBI" id="CHEBI:60033"/>
        <dbReference type="ChEBI" id="CHEBI:62233"/>
        <dbReference type="ChEBI" id="CHEBI:456216"/>
        <dbReference type="EC" id="6.3.5.13"/>
    </reaction>
</comment>
<dbReference type="GO" id="GO:0008270">
    <property type="term" value="F:zinc ion binding"/>
    <property type="evidence" value="ECO:0007669"/>
    <property type="project" value="UniProtKB-UniRule"/>
</dbReference>
<keyword evidence="2" id="KW-0547">Nucleotide-binding</keyword>
<feature type="binding site" evidence="2">
    <location>
        <position position="259"/>
    </location>
    <ligand>
        <name>Zn(2+)</name>
        <dbReference type="ChEBI" id="CHEBI:29105"/>
    </ligand>
</feature>
<name>A8YUI9_LACH4</name>